<dbReference type="InterPro" id="IPR032675">
    <property type="entry name" value="LRR_dom_sf"/>
</dbReference>
<accession>A0A0C3Q297</accession>
<reference evidence="2" key="2">
    <citation type="submission" date="2015-01" db="EMBL/GenBank/DDBJ databases">
        <title>Evolutionary Origins and Diversification of the Mycorrhizal Mutualists.</title>
        <authorList>
            <consortium name="DOE Joint Genome Institute"/>
            <consortium name="Mycorrhizal Genomics Consortium"/>
            <person name="Kohler A."/>
            <person name="Kuo A."/>
            <person name="Nagy L.G."/>
            <person name="Floudas D."/>
            <person name="Copeland A."/>
            <person name="Barry K.W."/>
            <person name="Cichocki N."/>
            <person name="Veneault-Fourrey C."/>
            <person name="LaButti K."/>
            <person name="Lindquist E.A."/>
            <person name="Lipzen A."/>
            <person name="Lundell T."/>
            <person name="Morin E."/>
            <person name="Murat C."/>
            <person name="Riley R."/>
            <person name="Ohm R."/>
            <person name="Sun H."/>
            <person name="Tunlid A."/>
            <person name="Henrissat B."/>
            <person name="Grigoriev I.V."/>
            <person name="Hibbett D.S."/>
            <person name="Martin F."/>
        </authorList>
    </citation>
    <scope>NUCLEOTIDE SEQUENCE [LARGE SCALE GENOMIC DNA]</scope>
    <source>
        <strain evidence="2">MUT 4182</strain>
    </source>
</reference>
<evidence type="ECO:0000313" key="2">
    <source>
        <dbReference type="Proteomes" id="UP000054248"/>
    </source>
</evidence>
<organism evidence="1 2">
    <name type="scientific">Tulasnella calospora MUT 4182</name>
    <dbReference type="NCBI Taxonomy" id="1051891"/>
    <lineage>
        <taxon>Eukaryota</taxon>
        <taxon>Fungi</taxon>
        <taxon>Dikarya</taxon>
        <taxon>Basidiomycota</taxon>
        <taxon>Agaricomycotina</taxon>
        <taxon>Agaricomycetes</taxon>
        <taxon>Cantharellales</taxon>
        <taxon>Tulasnellaceae</taxon>
        <taxon>Tulasnella</taxon>
    </lineage>
</organism>
<evidence type="ECO:0000313" key="1">
    <source>
        <dbReference type="EMBL" id="KIO22530.1"/>
    </source>
</evidence>
<sequence>MVNPTELVDISASGSETSGAFALTCTKVSAWEHVADTLRARAAQSLRDRNALLPVHQLPVEVLTDIPEEAVDGEFDPYLQRLKKLKQFSHVCHCWQKAIDGSPWLWARIQGNDSPRLVTEALMKSSNCLLEFSFFTRLSSKPDNLAAFLGKLDPHLDRLRSVEISFLSYQIPDGRFTTIKLLTTPQPSLERFFLCDESSQTDLSELALFAGQAPRLKDLQLRGLRVNCRGALFGGLSSLSLSDVTVPSLKDLLGTIGNCRYLLYLGLKHIWFQDIETDPPPDRISLPVLQRLSLSDMHLTLTERFLRDIHAPQSAWFSLSLHVDSEDLITTVDIKIMENRLFLTFHDPKHSEPSRLNLSHDKSVGLSRAVLTGINAILKSRTPKADVHLTLGDTALHLVEDGSYVEQLRRLSQVTMLQLGETWRYWSCDYWESDGAQNFHLPATAKCVALPTAIGMDHQSCQDVLRSPRNEV</sequence>
<dbReference type="Proteomes" id="UP000054248">
    <property type="component" value="Unassembled WGS sequence"/>
</dbReference>
<dbReference type="Gene3D" id="3.80.10.10">
    <property type="entry name" value="Ribonuclease Inhibitor"/>
    <property type="match status" value="1"/>
</dbReference>
<name>A0A0C3Q297_9AGAM</name>
<protein>
    <recommendedName>
        <fullName evidence="3">F-box domain-containing protein</fullName>
    </recommendedName>
</protein>
<reference evidence="1 2" key="1">
    <citation type="submission" date="2014-04" db="EMBL/GenBank/DDBJ databases">
        <authorList>
            <consortium name="DOE Joint Genome Institute"/>
            <person name="Kuo A."/>
            <person name="Girlanda M."/>
            <person name="Perotto S."/>
            <person name="Kohler A."/>
            <person name="Nagy L.G."/>
            <person name="Floudas D."/>
            <person name="Copeland A."/>
            <person name="Barry K.W."/>
            <person name="Cichocki N."/>
            <person name="Veneault-Fourrey C."/>
            <person name="LaButti K."/>
            <person name="Lindquist E.A."/>
            <person name="Lipzen A."/>
            <person name="Lundell T."/>
            <person name="Morin E."/>
            <person name="Murat C."/>
            <person name="Sun H."/>
            <person name="Tunlid A."/>
            <person name="Henrissat B."/>
            <person name="Grigoriev I.V."/>
            <person name="Hibbett D.S."/>
            <person name="Martin F."/>
            <person name="Nordberg H.P."/>
            <person name="Cantor M.N."/>
            <person name="Hua S.X."/>
        </authorList>
    </citation>
    <scope>NUCLEOTIDE SEQUENCE [LARGE SCALE GENOMIC DNA]</scope>
    <source>
        <strain evidence="1 2">MUT 4182</strain>
    </source>
</reference>
<evidence type="ECO:0008006" key="3">
    <source>
        <dbReference type="Google" id="ProtNLM"/>
    </source>
</evidence>
<dbReference type="OrthoDB" id="2884925at2759"/>
<gene>
    <name evidence="1" type="ORF">M407DRAFT_27929</name>
</gene>
<dbReference type="AlphaFoldDB" id="A0A0C3Q297"/>
<dbReference type="EMBL" id="KN823107">
    <property type="protein sequence ID" value="KIO22530.1"/>
    <property type="molecule type" value="Genomic_DNA"/>
</dbReference>
<keyword evidence="2" id="KW-1185">Reference proteome</keyword>
<dbReference type="HOGENOM" id="CLU_578958_0_0_1"/>
<dbReference type="STRING" id="1051891.A0A0C3Q297"/>
<dbReference type="SUPFAM" id="SSF52047">
    <property type="entry name" value="RNI-like"/>
    <property type="match status" value="1"/>
</dbReference>
<proteinExistence type="predicted"/>